<organism evidence="1 2">
    <name type="scientific">Elasticomyces elasticus</name>
    <dbReference type="NCBI Taxonomy" id="574655"/>
    <lineage>
        <taxon>Eukaryota</taxon>
        <taxon>Fungi</taxon>
        <taxon>Dikarya</taxon>
        <taxon>Ascomycota</taxon>
        <taxon>Pezizomycotina</taxon>
        <taxon>Dothideomycetes</taxon>
        <taxon>Dothideomycetidae</taxon>
        <taxon>Mycosphaerellales</taxon>
        <taxon>Teratosphaeriaceae</taxon>
        <taxon>Elasticomyces</taxon>
    </lineage>
</organism>
<protein>
    <submittedName>
        <fullName evidence="1">Uncharacterized protein</fullName>
    </submittedName>
</protein>
<dbReference type="EMBL" id="JAVRQU010000021">
    <property type="protein sequence ID" value="KAK5691534.1"/>
    <property type="molecule type" value="Genomic_DNA"/>
</dbReference>
<dbReference type="Proteomes" id="UP001310594">
    <property type="component" value="Unassembled WGS sequence"/>
</dbReference>
<proteinExistence type="predicted"/>
<name>A0AAN7ZQY5_9PEZI</name>
<reference evidence="1" key="1">
    <citation type="submission" date="2023-08" db="EMBL/GenBank/DDBJ databases">
        <title>Black Yeasts Isolated from many extreme environments.</title>
        <authorList>
            <person name="Coleine C."/>
            <person name="Stajich J.E."/>
            <person name="Selbmann L."/>
        </authorList>
    </citation>
    <scope>NUCLEOTIDE SEQUENCE</scope>
    <source>
        <strain evidence="1">CCFEE 5810</strain>
    </source>
</reference>
<comment type="caution">
    <text evidence="1">The sequence shown here is derived from an EMBL/GenBank/DDBJ whole genome shotgun (WGS) entry which is preliminary data.</text>
</comment>
<evidence type="ECO:0000313" key="2">
    <source>
        <dbReference type="Proteomes" id="UP001310594"/>
    </source>
</evidence>
<dbReference type="AlphaFoldDB" id="A0AAN7ZQY5"/>
<evidence type="ECO:0000313" key="1">
    <source>
        <dbReference type="EMBL" id="KAK5691534.1"/>
    </source>
</evidence>
<gene>
    <name evidence="1" type="ORF">LTR97_011527</name>
</gene>
<sequence>MATNGNNEAYEKAVSEMERRHYDILIEQADDFRDRHYYMHEDLKKLQERLHICDGLPDDVHSTLASLLQQSRDNGRRLIAAGGLQPQIWEPTEKSTHLAQKVFGIAELCEQILSYLTDLRDISAAMRVSRATMATGRASMTLLQSLGRTINVSDHWRSAFGSDQDNVFHCELLGPARNDISEAFTVRAGFSMARYHGSGVLPHIGTAFAATPICSPLIYEMRPVLGCCNAFSGIYAPYGNAPKPEPIKPVVNDDGITVGDLYTATARLSEEHRLCPFAKPCNLDVAGFASPTVHFTAPHTFAKGDPMKFAMRERATAQTQQDLQCYVDRETEAAVSEARIAILEEYTEAKKHAFAWQRKILTLEEYLADKTEAAEEADRIAKISKCDLGGWRLDWDSSNGSGW</sequence>
<accession>A0AAN7ZQY5</accession>